<feature type="compositionally biased region" description="Basic and acidic residues" evidence="5">
    <location>
        <begin position="237"/>
        <end position="248"/>
    </location>
</feature>
<sequence length="571" mass="63191">MSSQAISDYLAKQIFIERNIVTYRSLSREFGIHVNSAKNELAMYHDNAPYQSQSCVATYLLSGELSSRKRSYDDFEDVDMGFELTQSVDDGEQEDCDGDELPRTTIMVVNEQDLESAIAPFFEPPSIHVYSLSPAPLHDAGLLCTPTDFVRQTDNAKGSKLAVTVGRVIAANIRTRVGAKKTTAAESLRPKPRVAPEAKPPVAKGVAQDKTEKSKTTADKPNEKPKATGKLGFFKAKPKESKDVKEEIKADDNKKQFFGAKKAANAPPSQSLSVTSKSLDKEKPNIHFNICQILIDQFIDPPQRSLKRKSTANALSDEDDDKATTSALPSAPSKPKEKLRVRKGVLLSDDEEPPQKDTRRSRLSSRAQSLVNSEAEREAHALMDIDDEDVVRVTRSEVIARRDEDEGEDEEEEKHEAEVDAVKSEDVEMAETSKLKTTRKKKEKKVIPVGKNGLKKRKVMKTRKEIKNGYMVTEDYTDWESVDEEDMEATVDPPKTKGKGRAKASKIAKKEPEEEEDNLAATSEETQLETAAPTKLTVKPPAKPSKRTAGSSKGGQKSLANFFGPPKAKKI</sequence>
<dbReference type="EMBL" id="DS547092">
    <property type="protein sequence ID" value="EDR14019.1"/>
    <property type="molecule type" value="Genomic_DNA"/>
</dbReference>
<organism evidence="7">
    <name type="scientific">Laccaria bicolor (strain S238N-H82 / ATCC MYA-4686)</name>
    <name type="common">Bicoloured deceiver</name>
    <name type="synonym">Laccaria laccata var. bicolor</name>
    <dbReference type="NCBI Taxonomy" id="486041"/>
    <lineage>
        <taxon>Eukaryota</taxon>
        <taxon>Fungi</taxon>
        <taxon>Dikarya</taxon>
        <taxon>Basidiomycota</taxon>
        <taxon>Agaricomycotina</taxon>
        <taxon>Agaricomycetes</taxon>
        <taxon>Agaricomycetidae</taxon>
        <taxon>Agaricales</taxon>
        <taxon>Agaricineae</taxon>
        <taxon>Hydnangiaceae</taxon>
        <taxon>Laccaria</taxon>
    </lineage>
</organism>
<feature type="compositionally biased region" description="Basic and acidic residues" evidence="5">
    <location>
        <begin position="207"/>
        <end position="226"/>
    </location>
</feature>
<feature type="compositionally biased region" description="Basic residues" evidence="5">
    <location>
        <begin position="496"/>
        <end position="507"/>
    </location>
</feature>
<reference evidence="6 7" key="1">
    <citation type="journal article" date="2008" name="Nature">
        <title>The genome of Laccaria bicolor provides insights into mycorrhizal symbiosis.</title>
        <authorList>
            <person name="Martin F."/>
            <person name="Aerts A."/>
            <person name="Ahren D."/>
            <person name="Brun A."/>
            <person name="Danchin E.G.J."/>
            <person name="Duchaussoy F."/>
            <person name="Gibon J."/>
            <person name="Kohler A."/>
            <person name="Lindquist E."/>
            <person name="Pereda V."/>
            <person name="Salamov A."/>
            <person name="Shapiro H.J."/>
            <person name="Wuyts J."/>
            <person name="Blaudez D."/>
            <person name="Buee M."/>
            <person name="Brokstein P."/>
            <person name="Canbaeck B."/>
            <person name="Cohen D."/>
            <person name="Courty P.E."/>
            <person name="Coutinho P.M."/>
            <person name="Delaruelle C."/>
            <person name="Detter J.C."/>
            <person name="Deveau A."/>
            <person name="DiFazio S."/>
            <person name="Duplessis S."/>
            <person name="Fraissinet-Tachet L."/>
            <person name="Lucic E."/>
            <person name="Frey-Klett P."/>
            <person name="Fourrey C."/>
            <person name="Feussner I."/>
            <person name="Gay G."/>
            <person name="Grimwood J."/>
            <person name="Hoegger P.J."/>
            <person name="Jain P."/>
            <person name="Kilaru S."/>
            <person name="Labbe J."/>
            <person name="Lin Y.C."/>
            <person name="Legue V."/>
            <person name="Le Tacon F."/>
            <person name="Marmeisse R."/>
            <person name="Melayah D."/>
            <person name="Montanini B."/>
            <person name="Muratet M."/>
            <person name="Nehls U."/>
            <person name="Niculita-Hirzel H."/>
            <person name="Oudot-Le Secq M.P."/>
            <person name="Peter M."/>
            <person name="Quesneville H."/>
            <person name="Rajashekar B."/>
            <person name="Reich M."/>
            <person name="Rouhier N."/>
            <person name="Schmutz J."/>
            <person name="Yin T."/>
            <person name="Chalot M."/>
            <person name="Henrissat B."/>
            <person name="Kuees U."/>
            <person name="Lucas S."/>
            <person name="Van de Peer Y."/>
            <person name="Podila G.K."/>
            <person name="Polle A."/>
            <person name="Pukkila P.J."/>
            <person name="Richardson P.M."/>
            <person name="Rouze P."/>
            <person name="Sanders I.R."/>
            <person name="Stajich J.E."/>
            <person name="Tunlid A."/>
            <person name="Tuskan G."/>
            <person name="Grigoriev I.V."/>
        </authorList>
    </citation>
    <scope>NUCLEOTIDE SEQUENCE [LARGE SCALE GENOMIC DNA]</scope>
    <source>
        <strain evidence="7">S238N-H82 / ATCC MYA-4686</strain>
    </source>
</reference>
<dbReference type="Proteomes" id="UP000001194">
    <property type="component" value="Unassembled WGS sequence"/>
</dbReference>
<gene>
    <name evidence="6" type="ORF">LACBIDRAFT_305369</name>
</gene>
<dbReference type="GeneID" id="6071097"/>
<keyword evidence="3" id="KW-0235">DNA replication</keyword>
<feature type="compositionally biased region" description="Polar residues" evidence="5">
    <location>
        <begin position="520"/>
        <end position="529"/>
    </location>
</feature>
<dbReference type="STRING" id="486041.B0CU25"/>
<feature type="compositionally biased region" description="Basic and acidic residues" evidence="5">
    <location>
        <begin position="374"/>
        <end position="383"/>
    </location>
</feature>
<evidence type="ECO:0000256" key="2">
    <source>
        <dbReference type="ARBA" id="ARBA00017589"/>
    </source>
</evidence>
<accession>B0CU25</accession>
<dbReference type="Pfam" id="PF09507">
    <property type="entry name" value="CDC27"/>
    <property type="match status" value="1"/>
</dbReference>
<protein>
    <recommendedName>
        <fullName evidence="2">DNA polymerase delta subunit 3</fullName>
    </recommendedName>
</protein>
<dbReference type="AlphaFoldDB" id="B0CU25"/>
<evidence type="ECO:0000256" key="1">
    <source>
        <dbReference type="ARBA" id="ARBA00004123"/>
    </source>
</evidence>
<dbReference type="PANTHER" id="PTHR17598">
    <property type="entry name" value="DNA POLYMERASE DELTA SUBUNIT 3"/>
    <property type="match status" value="1"/>
</dbReference>
<evidence type="ECO:0000313" key="6">
    <source>
        <dbReference type="EMBL" id="EDR14019.1"/>
    </source>
</evidence>
<proteinExistence type="predicted"/>
<feature type="region of interest" description="Disordered" evidence="5">
    <location>
        <begin position="301"/>
        <end position="383"/>
    </location>
</feature>
<dbReference type="GO" id="GO:0006297">
    <property type="term" value="P:nucleotide-excision repair, DNA gap filling"/>
    <property type="evidence" value="ECO:0007669"/>
    <property type="project" value="TreeGrafter"/>
</dbReference>
<feature type="region of interest" description="Disordered" evidence="5">
    <location>
        <begin position="398"/>
        <end position="454"/>
    </location>
</feature>
<dbReference type="KEGG" id="lbc:LACBIDRAFT_305369"/>
<dbReference type="GO" id="GO:1904161">
    <property type="term" value="P:DNA synthesis involved in UV-damage excision repair"/>
    <property type="evidence" value="ECO:0007669"/>
    <property type="project" value="TreeGrafter"/>
</dbReference>
<evidence type="ECO:0000256" key="5">
    <source>
        <dbReference type="SAM" id="MobiDB-lite"/>
    </source>
</evidence>
<feature type="region of interest" description="Disordered" evidence="5">
    <location>
        <begin position="473"/>
        <end position="571"/>
    </location>
</feature>
<evidence type="ECO:0000256" key="3">
    <source>
        <dbReference type="ARBA" id="ARBA00022705"/>
    </source>
</evidence>
<feature type="compositionally biased region" description="Polar residues" evidence="5">
    <location>
        <begin position="548"/>
        <end position="559"/>
    </location>
</feature>
<dbReference type="OrthoDB" id="514823at2759"/>
<dbReference type="InParanoid" id="B0CU25"/>
<feature type="compositionally biased region" description="Basic and acidic residues" evidence="5">
    <location>
        <begin position="414"/>
        <end position="434"/>
    </location>
</feature>
<comment type="subcellular location">
    <subcellularLocation>
        <location evidence="1">Nucleus</location>
    </subcellularLocation>
</comment>
<dbReference type="GO" id="GO:0043625">
    <property type="term" value="C:delta DNA polymerase complex"/>
    <property type="evidence" value="ECO:0007669"/>
    <property type="project" value="InterPro"/>
</dbReference>
<name>B0CU25_LACBS</name>
<evidence type="ECO:0000256" key="4">
    <source>
        <dbReference type="ARBA" id="ARBA00023242"/>
    </source>
</evidence>
<dbReference type="InterPro" id="IPR041913">
    <property type="entry name" value="POLD3_sf"/>
</dbReference>
<dbReference type="InterPro" id="IPR019038">
    <property type="entry name" value="POLD3"/>
</dbReference>
<dbReference type="PANTHER" id="PTHR17598:SF13">
    <property type="entry name" value="DNA POLYMERASE DELTA SUBUNIT 3"/>
    <property type="match status" value="1"/>
</dbReference>
<feature type="compositionally biased region" description="Polar residues" evidence="5">
    <location>
        <begin position="267"/>
        <end position="277"/>
    </location>
</feature>
<dbReference type="RefSeq" id="XP_001874578.1">
    <property type="nucleotide sequence ID" value="XM_001874543.1"/>
</dbReference>
<dbReference type="GO" id="GO:0003887">
    <property type="term" value="F:DNA-directed DNA polymerase activity"/>
    <property type="evidence" value="ECO:0007669"/>
    <property type="project" value="TreeGrafter"/>
</dbReference>
<dbReference type="HOGENOM" id="CLU_023879_0_0_1"/>
<keyword evidence="4" id="KW-0539">Nucleus</keyword>
<feature type="compositionally biased region" description="Acidic residues" evidence="5">
    <location>
        <begin position="475"/>
        <end position="489"/>
    </location>
</feature>
<evidence type="ECO:0000313" key="7">
    <source>
        <dbReference type="Proteomes" id="UP000001194"/>
    </source>
</evidence>
<feature type="region of interest" description="Disordered" evidence="5">
    <location>
        <begin position="258"/>
        <end position="277"/>
    </location>
</feature>
<feature type="region of interest" description="Disordered" evidence="5">
    <location>
        <begin position="179"/>
        <end position="248"/>
    </location>
</feature>
<keyword evidence="7" id="KW-1185">Reference proteome</keyword>
<dbReference type="Gene3D" id="3.90.1030.20">
    <property type="entry name" value="DNA polymerase delta, p66 (Cdc27) subunit, wHTH domain"/>
    <property type="match status" value="1"/>
</dbReference>
<dbReference type="GO" id="GO:0006271">
    <property type="term" value="P:DNA strand elongation involved in DNA replication"/>
    <property type="evidence" value="ECO:0007669"/>
    <property type="project" value="TreeGrafter"/>
</dbReference>